<reference evidence="3" key="1">
    <citation type="journal article" date="2014" name="Nat. Genet.">
        <title>Genome of the human hookworm Necator americanus.</title>
        <authorList>
            <person name="Tang Y.T."/>
            <person name="Gao X."/>
            <person name="Rosa B.A."/>
            <person name="Abubucker S."/>
            <person name="Hallsworth-Pepin K."/>
            <person name="Martin J."/>
            <person name="Tyagi R."/>
            <person name="Heizer E."/>
            <person name="Zhang X."/>
            <person name="Bhonagiri-Palsikar V."/>
            <person name="Minx P."/>
            <person name="Warren W.C."/>
            <person name="Wang Q."/>
            <person name="Zhan B."/>
            <person name="Hotez P.J."/>
            <person name="Sternberg P.W."/>
            <person name="Dougall A."/>
            <person name="Gaze S.T."/>
            <person name="Mulvenna J."/>
            <person name="Sotillo J."/>
            <person name="Ranganathan S."/>
            <person name="Rabelo E.M."/>
            <person name="Wilson R.K."/>
            <person name="Felgner P.L."/>
            <person name="Bethony J."/>
            <person name="Hawdon J.M."/>
            <person name="Gasser R.B."/>
            <person name="Loukas A."/>
            <person name="Mitreva M."/>
        </authorList>
    </citation>
    <scope>NUCLEOTIDE SEQUENCE [LARGE SCALE GENOMIC DNA]</scope>
</reference>
<dbReference type="STRING" id="51031.W2SKE5"/>
<evidence type="ECO:0000313" key="2">
    <source>
        <dbReference type="EMBL" id="ETN69306.1"/>
    </source>
</evidence>
<dbReference type="OrthoDB" id="7754674at2759"/>
<feature type="domain" description="Peptidase S1" evidence="1">
    <location>
        <begin position="31"/>
        <end position="315"/>
    </location>
</feature>
<dbReference type="PROSITE" id="PS50240">
    <property type="entry name" value="TRYPSIN_DOM"/>
    <property type="match status" value="1"/>
</dbReference>
<dbReference type="InterPro" id="IPR001314">
    <property type="entry name" value="Peptidase_S1A"/>
</dbReference>
<dbReference type="PROSITE" id="PS00134">
    <property type="entry name" value="TRYPSIN_HIS"/>
    <property type="match status" value="1"/>
</dbReference>
<dbReference type="Proteomes" id="UP000053676">
    <property type="component" value="Unassembled WGS sequence"/>
</dbReference>
<dbReference type="SUPFAM" id="SSF50494">
    <property type="entry name" value="Trypsin-like serine proteases"/>
    <property type="match status" value="1"/>
</dbReference>
<dbReference type="InterPro" id="IPR051333">
    <property type="entry name" value="CLIP_Serine_Protease"/>
</dbReference>
<dbReference type="PRINTS" id="PR00722">
    <property type="entry name" value="CHYMOTRYPSIN"/>
</dbReference>
<dbReference type="InterPro" id="IPR001254">
    <property type="entry name" value="Trypsin_dom"/>
</dbReference>
<proteinExistence type="predicted"/>
<dbReference type="PANTHER" id="PTHR24260">
    <property type="match status" value="1"/>
</dbReference>
<evidence type="ECO:0000313" key="3">
    <source>
        <dbReference type="Proteomes" id="UP000053676"/>
    </source>
</evidence>
<sequence>MAICTYNARTLASEAAIEDLMMQAKKIKYDVIGLTETRRCHPLNAVYETGEELFLGTCDSRGVGGVGVLVNTNPEGWCSGVQISPRHILTAAHCALTYDPIYALEQCMMNKSHKSLSSVVTAIRSPKEILVFIGGNRTGCFSSLHPVHMVQYESSEITVHNFEICELMNDLALIELSQNISETDATPICMPSEDLPLSEVLYVAGSASIPSTFTKPSTDVFRQQVVAQKLHSVDEVQHKIATLTFAKFACSGDSGGPVFQVDEDGKHTLVGITSSVNPPCDKHLFKSRFTVYIQNRVGFSTDVRAYLDWICKYSGVCPIEKERRRHAKTKEAPRNNDFYHY</sequence>
<dbReference type="Gene3D" id="2.40.10.10">
    <property type="entry name" value="Trypsin-like serine proteases"/>
    <property type="match status" value="1"/>
</dbReference>
<dbReference type="AlphaFoldDB" id="W2SKE5"/>
<dbReference type="InterPro" id="IPR018114">
    <property type="entry name" value="TRYPSIN_HIS"/>
</dbReference>
<organism evidence="2 3">
    <name type="scientific">Necator americanus</name>
    <name type="common">Human hookworm</name>
    <dbReference type="NCBI Taxonomy" id="51031"/>
    <lineage>
        <taxon>Eukaryota</taxon>
        <taxon>Metazoa</taxon>
        <taxon>Ecdysozoa</taxon>
        <taxon>Nematoda</taxon>
        <taxon>Chromadorea</taxon>
        <taxon>Rhabditida</taxon>
        <taxon>Rhabditina</taxon>
        <taxon>Rhabditomorpha</taxon>
        <taxon>Strongyloidea</taxon>
        <taxon>Ancylostomatidae</taxon>
        <taxon>Bunostominae</taxon>
        <taxon>Necator</taxon>
    </lineage>
</organism>
<keyword evidence="3" id="KW-1185">Reference proteome</keyword>
<dbReference type="Pfam" id="PF00089">
    <property type="entry name" value="Trypsin"/>
    <property type="match status" value="1"/>
</dbReference>
<dbReference type="KEGG" id="nai:NECAME_05288"/>
<dbReference type="SUPFAM" id="SSF56219">
    <property type="entry name" value="DNase I-like"/>
    <property type="match status" value="1"/>
</dbReference>
<dbReference type="SMART" id="SM00020">
    <property type="entry name" value="Tryp_SPc"/>
    <property type="match status" value="1"/>
</dbReference>
<gene>
    <name evidence="2" type="ORF">NECAME_05288</name>
</gene>
<dbReference type="InterPro" id="IPR043504">
    <property type="entry name" value="Peptidase_S1_PA_chymotrypsin"/>
</dbReference>
<accession>W2SKE5</accession>
<dbReference type="GO" id="GO:0004252">
    <property type="term" value="F:serine-type endopeptidase activity"/>
    <property type="evidence" value="ECO:0007669"/>
    <property type="project" value="InterPro"/>
</dbReference>
<dbReference type="GO" id="GO:0006508">
    <property type="term" value="P:proteolysis"/>
    <property type="evidence" value="ECO:0007669"/>
    <property type="project" value="InterPro"/>
</dbReference>
<dbReference type="InterPro" id="IPR009003">
    <property type="entry name" value="Peptidase_S1_PA"/>
</dbReference>
<dbReference type="EMBL" id="KI669128">
    <property type="protein sequence ID" value="ETN69306.1"/>
    <property type="molecule type" value="Genomic_DNA"/>
</dbReference>
<evidence type="ECO:0000259" key="1">
    <source>
        <dbReference type="PROSITE" id="PS50240"/>
    </source>
</evidence>
<name>W2SKE5_NECAM</name>
<dbReference type="InterPro" id="IPR036691">
    <property type="entry name" value="Endo/exonu/phosph_ase_sf"/>
</dbReference>
<dbReference type="OMA" id="FEICELM"/>
<dbReference type="PANTHER" id="PTHR24260:SF136">
    <property type="entry name" value="GH08193P-RELATED"/>
    <property type="match status" value="1"/>
</dbReference>
<protein>
    <submittedName>
        <fullName evidence="2">Trypsin</fullName>
    </submittedName>
</protein>